<evidence type="ECO:0000313" key="4">
    <source>
        <dbReference type="Proteomes" id="UP000325577"/>
    </source>
</evidence>
<evidence type="ECO:0000256" key="1">
    <source>
        <dbReference type="SAM" id="Coils"/>
    </source>
</evidence>
<dbReference type="InterPro" id="IPR056708">
    <property type="entry name" value="DUF7806"/>
</dbReference>
<keyword evidence="4" id="KW-1185">Reference proteome</keyword>
<keyword evidence="1" id="KW-0175">Coiled coil</keyword>
<dbReference type="Pfam" id="PF25091">
    <property type="entry name" value="DUF7806"/>
    <property type="match status" value="1"/>
</dbReference>
<name>A0A5J5C362_9ASTE</name>
<reference evidence="3 4" key="1">
    <citation type="submission" date="2019-09" db="EMBL/GenBank/DDBJ databases">
        <title>A chromosome-level genome assembly of the Chinese tupelo Nyssa sinensis.</title>
        <authorList>
            <person name="Yang X."/>
            <person name="Kang M."/>
            <person name="Yang Y."/>
            <person name="Xiong H."/>
            <person name="Wang M."/>
            <person name="Zhang Z."/>
            <person name="Wang Z."/>
            <person name="Wu H."/>
            <person name="Ma T."/>
            <person name="Liu J."/>
            <person name="Xi Z."/>
        </authorList>
    </citation>
    <scope>NUCLEOTIDE SEQUENCE [LARGE SCALE GENOMIC DNA]</scope>
    <source>
        <strain evidence="3">J267</strain>
        <tissue evidence="3">Leaf</tissue>
    </source>
</reference>
<sequence length="312" mass="35229">MEALYAKLYDKYNRLKTKKWLEMDEINREQEVKFLNCVSASDELIELLRNENDKLRAQIDDLRKEVDSNRSAKHEQYAEYQKLLTEEYQKNKKLSEEIERLQNLEREGLCCSAKDDDIENGQQSLSGGGQIVSDTFNGLTGKMARKRSRHSGTVTEVAVGPCASDQFGHTAVIESANDLSKRTMSNGALSNIHLPDCCRRKIDNSGSGADVASPTSCVFQDLVEYLVGMKVSTITQNDGICISASHPSSGYAFSLTWKNKSCGEEAELLYRVLSLGTFERVAPEWMKEALKFSSRMCPIFFERVYRVIKLSQ</sequence>
<feature type="coiled-coil region" evidence="1">
    <location>
        <begin position="38"/>
        <end position="107"/>
    </location>
</feature>
<dbReference type="GO" id="GO:0003006">
    <property type="term" value="P:developmental process involved in reproduction"/>
    <property type="evidence" value="ECO:0007669"/>
    <property type="project" value="TreeGrafter"/>
</dbReference>
<dbReference type="OrthoDB" id="759501at2759"/>
<dbReference type="PANTHER" id="PTHR35489">
    <property type="entry name" value="TITAN9"/>
    <property type="match status" value="1"/>
</dbReference>
<feature type="domain" description="DUF7806" evidence="2">
    <location>
        <begin position="215"/>
        <end position="309"/>
    </location>
</feature>
<accession>A0A5J5C362</accession>
<organism evidence="3 4">
    <name type="scientific">Nyssa sinensis</name>
    <dbReference type="NCBI Taxonomy" id="561372"/>
    <lineage>
        <taxon>Eukaryota</taxon>
        <taxon>Viridiplantae</taxon>
        <taxon>Streptophyta</taxon>
        <taxon>Embryophyta</taxon>
        <taxon>Tracheophyta</taxon>
        <taxon>Spermatophyta</taxon>
        <taxon>Magnoliopsida</taxon>
        <taxon>eudicotyledons</taxon>
        <taxon>Gunneridae</taxon>
        <taxon>Pentapetalae</taxon>
        <taxon>asterids</taxon>
        <taxon>Cornales</taxon>
        <taxon>Nyssaceae</taxon>
        <taxon>Nyssa</taxon>
    </lineage>
</organism>
<dbReference type="AlphaFoldDB" id="A0A5J5C362"/>
<dbReference type="EMBL" id="CM018031">
    <property type="protein sequence ID" value="KAA8549833.1"/>
    <property type="molecule type" value="Genomic_DNA"/>
</dbReference>
<gene>
    <name evidence="3" type="ORF">F0562_001517</name>
</gene>
<dbReference type="Proteomes" id="UP000325577">
    <property type="component" value="Linkage Group LG0"/>
</dbReference>
<evidence type="ECO:0000313" key="3">
    <source>
        <dbReference type="EMBL" id="KAA8549833.1"/>
    </source>
</evidence>
<protein>
    <recommendedName>
        <fullName evidence="2">DUF7806 domain-containing protein</fullName>
    </recommendedName>
</protein>
<evidence type="ECO:0000259" key="2">
    <source>
        <dbReference type="Pfam" id="PF25091"/>
    </source>
</evidence>
<proteinExistence type="predicted"/>
<dbReference type="PANTHER" id="PTHR35489:SF2">
    <property type="entry name" value="TITAN9"/>
    <property type="match status" value="1"/>
</dbReference>